<reference evidence="12 13" key="1">
    <citation type="submission" date="2013-05" db="EMBL/GenBank/DDBJ databases">
        <title>Draft genome sequence of Rubidibacter lacunae KORDI 51-2.</title>
        <authorList>
            <person name="Choi D.H."/>
            <person name="Noh J.H."/>
            <person name="Kwon K.-K."/>
            <person name="Lee J.-H."/>
            <person name="Ryu J.-Y."/>
        </authorList>
    </citation>
    <scope>NUCLEOTIDE SEQUENCE [LARGE SCALE GENOMIC DNA]</scope>
    <source>
        <strain evidence="12 13">KORDI 51-2</strain>
    </source>
</reference>
<keyword evidence="5 9" id="KW-0235">DNA replication</keyword>
<evidence type="ECO:0000256" key="2">
    <source>
        <dbReference type="ARBA" id="ARBA00008016"/>
    </source>
</evidence>
<comment type="caution">
    <text evidence="12">The sequence shown here is derived from an EMBL/GenBank/DDBJ whole genome shotgun (WGS) entry which is preliminary data.</text>
</comment>
<dbReference type="InterPro" id="IPR042174">
    <property type="entry name" value="RecF_2"/>
</dbReference>
<dbReference type="RefSeq" id="WP_022609031.1">
    <property type="nucleotide sequence ID" value="NZ_ASSJ01000081.1"/>
</dbReference>
<evidence type="ECO:0000256" key="4">
    <source>
        <dbReference type="ARBA" id="ARBA00022490"/>
    </source>
</evidence>
<evidence type="ECO:0000256" key="8">
    <source>
        <dbReference type="ARBA" id="ARBA00023125"/>
    </source>
</evidence>
<dbReference type="GO" id="GO:0009432">
    <property type="term" value="P:SOS response"/>
    <property type="evidence" value="ECO:0007669"/>
    <property type="project" value="UniProtKB-UniRule"/>
</dbReference>
<keyword evidence="9 10" id="KW-0742">SOS response</keyword>
<evidence type="ECO:0000256" key="5">
    <source>
        <dbReference type="ARBA" id="ARBA00022705"/>
    </source>
</evidence>
<dbReference type="Gene3D" id="1.20.1050.90">
    <property type="entry name" value="RecF/RecN/SMC, N-terminal domain"/>
    <property type="match status" value="1"/>
</dbReference>
<evidence type="ECO:0000313" key="13">
    <source>
        <dbReference type="Proteomes" id="UP000016960"/>
    </source>
</evidence>
<evidence type="ECO:0000256" key="6">
    <source>
        <dbReference type="ARBA" id="ARBA00022741"/>
    </source>
</evidence>
<dbReference type="PANTHER" id="PTHR32182">
    <property type="entry name" value="DNA REPLICATION AND REPAIR PROTEIN RECF"/>
    <property type="match status" value="1"/>
</dbReference>
<dbReference type="PROSITE" id="PS00618">
    <property type="entry name" value="RECF_2"/>
    <property type="match status" value="1"/>
</dbReference>
<dbReference type="Gene3D" id="3.40.50.300">
    <property type="entry name" value="P-loop containing nucleotide triphosphate hydrolases"/>
    <property type="match status" value="1"/>
</dbReference>
<dbReference type="InParanoid" id="U5DFV4"/>
<keyword evidence="4 9" id="KW-0963">Cytoplasm</keyword>
<protein>
    <recommendedName>
        <fullName evidence="3 9">DNA replication and repair protein RecF</fullName>
    </recommendedName>
</protein>
<dbReference type="InterPro" id="IPR001238">
    <property type="entry name" value="DNA-binding_RecF"/>
</dbReference>
<gene>
    <name evidence="9" type="primary">recF</name>
    <name evidence="12" type="ORF">KR51_00034210</name>
</gene>
<dbReference type="GO" id="GO:0005737">
    <property type="term" value="C:cytoplasm"/>
    <property type="evidence" value="ECO:0007669"/>
    <property type="project" value="UniProtKB-SubCell"/>
</dbReference>
<comment type="similarity">
    <text evidence="2 9 10">Belongs to the RecF family.</text>
</comment>
<dbReference type="FunCoup" id="U5DFV4">
    <property type="interactions" value="195"/>
</dbReference>
<evidence type="ECO:0000256" key="1">
    <source>
        <dbReference type="ARBA" id="ARBA00004496"/>
    </source>
</evidence>
<dbReference type="STRING" id="582515.KR51_00034210"/>
<keyword evidence="13" id="KW-1185">Reference proteome</keyword>
<dbReference type="EMBL" id="ASSJ01000081">
    <property type="protein sequence ID" value="ERN40132.1"/>
    <property type="molecule type" value="Genomic_DNA"/>
</dbReference>
<evidence type="ECO:0000256" key="7">
    <source>
        <dbReference type="ARBA" id="ARBA00022840"/>
    </source>
</evidence>
<dbReference type="GO" id="GO:0006260">
    <property type="term" value="P:DNA replication"/>
    <property type="evidence" value="ECO:0007669"/>
    <property type="project" value="UniProtKB-UniRule"/>
</dbReference>
<dbReference type="GO" id="GO:0000731">
    <property type="term" value="P:DNA synthesis involved in DNA repair"/>
    <property type="evidence" value="ECO:0007669"/>
    <property type="project" value="TreeGrafter"/>
</dbReference>
<dbReference type="GO" id="GO:0003697">
    <property type="term" value="F:single-stranded DNA binding"/>
    <property type="evidence" value="ECO:0007669"/>
    <property type="project" value="UniProtKB-UniRule"/>
</dbReference>
<comment type="function">
    <text evidence="9 10">The RecF protein is involved in DNA metabolism; it is required for DNA replication and normal SOS inducibility. RecF binds preferentially to single-stranded, linear DNA. It also seems to bind ATP.</text>
</comment>
<dbReference type="SUPFAM" id="SSF52540">
    <property type="entry name" value="P-loop containing nucleoside triphosphate hydrolases"/>
    <property type="match status" value="1"/>
</dbReference>
<evidence type="ECO:0000256" key="9">
    <source>
        <dbReference type="HAMAP-Rule" id="MF_00365"/>
    </source>
</evidence>
<evidence type="ECO:0000256" key="3">
    <source>
        <dbReference type="ARBA" id="ARBA00020170"/>
    </source>
</evidence>
<proteinExistence type="inferred from homology"/>
<dbReference type="NCBIfam" id="TIGR00611">
    <property type="entry name" value="recf"/>
    <property type="match status" value="1"/>
</dbReference>
<dbReference type="OrthoDB" id="9803889at2"/>
<comment type="subcellular location">
    <subcellularLocation>
        <location evidence="1 9 10">Cytoplasm</location>
    </subcellularLocation>
</comment>
<organism evidence="12 13">
    <name type="scientific">Rubidibacter lacunae KORDI 51-2</name>
    <dbReference type="NCBI Taxonomy" id="582515"/>
    <lineage>
        <taxon>Bacteria</taxon>
        <taxon>Bacillati</taxon>
        <taxon>Cyanobacteriota</taxon>
        <taxon>Cyanophyceae</taxon>
        <taxon>Oscillatoriophycideae</taxon>
        <taxon>Chroococcales</taxon>
        <taxon>Aphanothecaceae</taxon>
        <taxon>Rubidibacter</taxon>
    </lineage>
</organism>
<dbReference type="InterPro" id="IPR018078">
    <property type="entry name" value="DNA-binding_RecF_CS"/>
</dbReference>
<sequence length="380" mass="42689">MYLETLHLRSFRNYTDQRVTFSAQKTILVGNNAQGKSNALEAVELLATLKSHRTSRDRDLVRRDAESGQIRATVARSNGSLELAMTLRGKGRRTLAIEGEVLRRHLDFLGALNAVEFSSLDLDLVRGAPEYRRHWLDALLVQIEPIYAYILQEYVRVVRQRNALLKSIRKSLGDGGDATTVPRSDWDQLALWDAQLAAGGSRVMRRRDRVLQRLIPLAQRWHDRIGGGTEHLSVIYAPNVECDRDDPAGVRAAILEKIKERRLAEQHLGTSVVGPHRDEIDLQIDDTPARAYGSQGQQRTLVLALKLAELELIEAVIGEPPLLLLDDVLAELDPMRQNQLLDAIQDRFQTLITTTHVDTFDAQWLSASQVLVVEAGRISP</sequence>
<keyword evidence="7 9" id="KW-0067">ATP-binding</keyword>
<evidence type="ECO:0000256" key="10">
    <source>
        <dbReference type="RuleBase" id="RU000578"/>
    </source>
</evidence>
<dbReference type="InterPro" id="IPR003395">
    <property type="entry name" value="RecF/RecN/SMC_N"/>
</dbReference>
<dbReference type="AlphaFoldDB" id="U5DFV4"/>
<dbReference type="CDD" id="cd03242">
    <property type="entry name" value="ABC_RecF"/>
    <property type="match status" value="1"/>
</dbReference>
<dbReference type="HAMAP" id="MF_00365">
    <property type="entry name" value="RecF"/>
    <property type="match status" value="1"/>
</dbReference>
<dbReference type="Pfam" id="PF02463">
    <property type="entry name" value="SMC_N"/>
    <property type="match status" value="1"/>
</dbReference>
<dbReference type="InterPro" id="IPR027417">
    <property type="entry name" value="P-loop_NTPase"/>
</dbReference>
<evidence type="ECO:0000313" key="12">
    <source>
        <dbReference type="EMBL" id="ERN40132.1"/>
    </source>
</evidence>
<feature type="domain" description="RecF/RecN/SMC N-terminal" evidence="11">
    <location>
        <begin position="2"/>
        <end position="361"/>
    </location>
</feature>
<dbReference type="GO" id="GO:0005524">
    <property type="term" value="F:ATP binding"/>
    <property type="evidence" value="ECO:0007669"/>
    <property type="project" value="UniProtKB-UniRule"/>
</dbReference>
<name>U5DFV4_9CHRO</name>
<feature type="binding site" evidence="9">
    <location>
        <begin position="30"/>
        <end position="37"/>
    </location>
    <ligand>
        <name>ATP</name>
        <dbReference type="ChEBI" id="CHEBI:30616"/>
    </ligand>
</feature>
<dbReference type="eggNOG" id="COG1195">
    <property type="taxonomic scope" value="Bacteria"/>
</dbReference>
<dbReference type="PROSITE" id="PS00617">
    <property type="entry name" value="RECF_1"/>
    <property type="match status" value="1"/>
</dbReference>
<keyword evidence="9 10" id="KW-0227">DNA damage</keyword>
<dbReference type="PANTHER" id="PTHR32182:SF0">
    <property type="entry name" value="DNA REPLICATION AND REPAIR PROTEIN RECF"/>
    <property type="match status" value="1"/>
</dbReference>
<keyword evidence="9 10" id="KW-0234">DNA repair</keyword>
<dbReference type="PATRIC" id="fig|582515.4.peg.3842"/>
<dbReference type="GO" id="GO:0006302">
    <property type="term" value="P:double-strand break repair"/>
    <property type="evidence" value="ECO:0007669"/>
    <property type="project" value="TreeGrafter"/>
</dbReference>
<dbReference type="Proteomes" id="UP000016960">
    <property type="component" value="Unassembled WGS sequence"/>
</dbReference>
<evidence type="ECO:0000259" key="11">
    <source>
        <dbReference type="Pfam" id="PF02463"/>
    </source>
</evidence>
<keyword evidence="8 9" id="KW-0238">DNA-binding</keyword>
<keyword evidence="6 9" id="KW-0547">Nucleotide-binding</keyword>
<accession>U5DFV4</accession>